<dbReference type="PANTHER" id="PTHR23501:SF197">
    <property type="entry name" value="COMD"/>
    <property type="match status" value="1"/>
</dbReference>
<dbReference type="SUPFAM" id="SSF103473">
    <property type="entry name" value="MFS general substrate transporter"/>
    <property type="match status" value="1"/>
</dbReference>
<dbReference type="Pfam" id="PF07690">
    <property type="entry name" value="MFS_1"/>
    <property type="match status" value="1"/>
</dbReference>
<feature type="region of interest" description="Disordered" evidence="7">
    <location>
        <begin position="568"/>
        <end position="599"/>
    </location>
</feature>
<reference evidence="10 11" key="1">
    <citation type="submission" date="2024-06" db="EMBL/GenBank/DDBJ databases">
        <title>Sorghum-associated microbial communities from plants grown in Nebraska, USA.</title>
        <authorList>
            <person name="Schachtman D."/>
        </authorList>
    </citation>
    <scope>NUCLEOTIDE SEQUENCE [LARGE SCALE GENOMIC DNA]</scope>
    <source>
        <strain evidence="10 11">2857</strain>
    </source>
</reference>
<evidence type="ECO:0000313" key="11">
    <source>
        <dbReference type="Proteomes" id="UP001549257"/>
    </source>
</evidence>
<dbReference type="PROSITE" id="PS50850">
    <property type="entry name" value="MFS"/>
    <property type="match status" value="1"/>
</dbReference>
<dbReference type="InterPro" id="IPR036259">
    <property type="entry name" value="MFS_trans_sf"/>
</dbReference>
<evidence type="ECO:0000256" key="4">
    <source>
        <dbReference type="ARBA" id="ARBA00022692"/>
    </source>
</evidence>
<comment type="caution">
    <text evidence="10">The sequence shown here is derived from an EMBL/GenBank/DDBJ whole genome shotgun (WGS) entry which is preliminary data.</text>
</comment>
<feature type="transmembrane region" description="Helical" evidence="8">
    <location>
        <begin position="380"/>
        <end position="403"/>
    </location>
</feature>
<keyword evidence="6 8" id="KW-0472">Membrane</keyword>
<keyword evidence="5 8" id="KW-1133">Transmembrane helix</keyword>
<sequence length="599" mass="62948">MSRVDSKGKQQAQAIKDAGGVMTHRQILFVIFGLMAGMFLSSLDQTIVSTSMRTIADDLDGLSQQVWVTTAYLILATISTPIYGKLSDIFGRRPLFIIAISIFLIGSVAAGFATSMYELAAFRAVQGLGAGGLMALPLAIMGDILAPRERAKYQGYFLAVFGVSSVIGPLIGGLFAGASEILFIDGWRWVFLINLPIGAAALAIVIRFLHIPHERRDVRIDWWGASTIIIGLVPLLLVAEQGREWGWGSLGSIACYVIGVLGLAAFVLSEKLMGDDALIPLGLFKSSTFAMATVLGVLVGFGMFGAMMTLPLYLQVVNGATPTESGFLMLPMILGLMISSIVSGQFIARTGRYQMFPTIGLGFMATGFFVFTFATADKPVWFIMIGMLLTGLGLGQLMQTLTLASQNAVGPRDMGVATSASTFFRQIGGTVGTAVIFSVIFTRWPLNIAAAFDTASVKDGLAVAMADPKVLADPDNAQILGILKDPSAAAGSVSGDTSFLNTSDPRLSAAFLEGFANSAITVFWIALAVVLVAFVLSFFLKAPPLRAKSALQENADASAAEAELAAEAAAPIASPTPSPSTSARTASSSAVAAEEPSGK</sequence>
<keyword evidence="3" id="KW-1003">Cell membrane</keyword>
<feature type="transmembrane region" description="Helical" evidence="8">
    <location>
        <begin position="326"/>
        <end position="348"/>
    </location>
</feature>
<proteinExistence type="predicted"/>
<feature type="transmembrane region" description="Helical" evidence="8">
    <location>
        <begin position="156"/>
        <end position="177"/>
    </location>
</feature>
<feature type="transmembrane region" description="Helical" evidence="8">
    <location>
        <begin position="289"/>
        <end position="314"/>
    </location>
</feature>
<feature type="transmembrane region" description="Helical" evidence="8">
    <location>
        <begin position="222"/>
        <end position="239"/>
    </location>
</feature>
<evidence type="ECO:0000256" key="6">
    <source>
        <dbReference type="ARBA" id="ARBA00023136"/>
    </source>
</evidence>
<dbReference type="PANTHER" id="PTHR23501">
    <property type="entry name" value="MAJOR FACILITATOR SUPERFAMILY"/>
    <property type="match status" value="1"/>
</dbReference>
<keyword evidence="4 8" id="KW-0812">Transmembrane</keyword>
<dbReference type="CDD" id="cd17502">
    <property type="entry name" value="MFS_Azr1_MDR_like"/>
    <property type="match status" value="1"/>
</dbReference>
<dbReference type="InterPro" id="IPR011701">
    <property type="entry name" value="MFS"/>
</dbReference>
<dbReference type="InterPro" id="IPR004638">
    <property type="entry name" value="EmrB-like"/>
</dbReference>
<feature type="transmembrane region" description="Helical" evidence="8">
    <location>
        <begin position="95"/>
        <end position="114"/>
    </location>
</feature>
<evidence type="ECO:0000259" key="9">
    <source>
        <dbReference type="PROSITE" id="PS50850"/>
    </source>
</evidence>
<evidence type="ECO:0000256" key="7">
    <source>
        <dbReference type="SAM" id="MobiDB-lite"/>
    </source>
</evidence>
<dbReference type="EMBL" id="JBEPSJ010000003">
    <property type="protein sequence ID" value="MET4583237.1"/>
    <property type="molecule type" value="Genomic_DNA"/>
</dbReference>
<organism evidence="10 11">
    <name type="scientific">Conyzicola nivalis</name>
    <dbReference type="NCBI Taxonomy" id="1477021"/>
    <lineage>
        <taxon>Bacteria</taxon>
        <taxon>Bacillati</taxon>
        <taxon>Actinomycetota</taxon>
        <taxon>Actinomycetes</taxon>
        <taxon>Micrococcales</taxon>
        <taxon>Microbacteriaceae</taxon>
        <taxon>Conyzicola</taxon>
    </lineage>
</organism>
<keyword evidence="11" id="KW-1185">Reference proteome</keyword>
<evidence type="ECO:0000256" key="2">
    <source>
        <dbReference type="ARBA" id="ARBA00022448"/>
    </source>
</evidence>
<feature type="transmembrane region" description="Helical" evidence="8">
    <location>
        <begin position="120"/>
        <end position="144"/>
    </location>
</feature>
<evidence type="ECO:0000256" key="5">
    <source>
        <dbReference type="ARBA" id="ARBA00022989"/>
    </source>
</evidence>
<evidence type="ECO:0000256" key="1">
    <source>
        <dbReference type="ARBA" id="ARBA00004651"/>
    </source>
</evidence>
<feature type="transmembrane region" description="Helical" evidence="8">
    <location>
        <begin position="245"/>
        <end position="268"/>
    </location>
</feature>
<feature type="domain" description="Major facilitator superfamily (MFS) profile" evidence="9">
    <location>
        <begin position="30"/>
        <end position="545"/>
    </location>
</feature>
<accession>A0ABV2QQI7</accession>
<dbReference type="Gene3D" id="1.20.1720.10">
    <property type="entry name" value="Multidrug resistance protein D"/>
    <property type="match status" value="1"/>
</dbReference>
<evidence type="ECO:0000313" key="10">
    <source>
        <dbReference type="EMBL" id="MET4583237.1"/>
    </source>
</evidence>
<gene>
    <name evidence="10" type="ORF">ABIE21_002756</name>
</gene>
<feature type="transmembrane region" description="Helical" evidence="8">
    <location>
        <begin position="26"/>
        <end position="43"/>
    </location>
</feature>
<feature type="transmembrane region" description="Helical" evidence="8">
    <location>
        <begin position="515"/>
        <end position="540"/>
    </location>
</feature>
<keyword evidence="2" id="KW-0813">Transport</keyword>
<feature type="transmembrane region" description="Helical" evidence="8">
    <location>
        <begin position="423"/>
        <end position="444"/>
    </location>
</feature>
<comment type="subcellular location">
    <subcellularLocation>
        <location evidence="1">Cell membrane</location>
        <topology evidence="1">Multi-pass membrane protein</topology>
    </subcellularLocation>
</comment>
<dbReference type="InterPro" id="IPR020846">
    <property type="entry name" value="MFS_dom"/>
</dbReference>
<evidence type="ECO:0000256" key="3">
    <source>
        <dbReference type="ARBA" id="ARBA00022475"/>
    </source>
</evidence>
<feature type="transmembrane region" description="Helical" evidence="8">
    <location>
        <begin position="189"/>
        <end position="210"/>
    </location>
</feature>
<dbReference type="NCBIfam" id="TIGR00711">
    <property type="entry name" value="efflux_EmrB"/>
    <property type="match status" value="1"/>
</dbReference>
<dbReference type="Proteomes" id="UP001549257">
    <property type="component" value="Unassembled WGS sequence"/>
</dbReference>
<feature type="transmembrane region" description="Helical" evidence="8">
    <location>
        <begin position="355"/>
        <end position="374"/>
    </location>
</feature>
<protein>
    <submittedName>
        <fullName evidence="10">EmrB/QacA subfamily drug resistance transporter</fullName>
    </submittedName>
</protein>
<name>A0ABV2QQI7_9MICO</name>
<dbReference type="Gene3D" id="1.20.1250.20">
    <property type="entry name" value="MFS general substrate transporter like domains"/>
    <property type="match status" value="1"/>
</dbReference>
<evidence type="ECO:0000256" key="8">
    <source>
        <dbReference type="SAM" id="Phobius"/>
    </source>
</evidence>
<feature type="transmembrane region" description="Helical" evidence="8">
    <location>
        <begin position="63"/>
        <end position="83"/>
    </location>
</feature>